<sequence>MFIDFIIWSFVLSINFVETTKAAHEIDKTDIYLTKVDSREEHLLQNKVTLLQKKADQLRKQYHLLKSQLKERRNKLAKVSSPNNS</sequence>
<gene>
    <name evidence="3" type="ORF">AWZ03_000725</name>
</gene>
<keyword evidence="1" id="KW-0175">Coiled coil</keyword>
<evidence type="ECO:0000256" key="1">
    <source>
        <dbReference type="SAM" id="Coils"/>
    </source>
</evidence>
<keyword evidence="4" id="KW-1185">Reference proteome</keyword>
<evidence type="ECO:0000313" key="3">
    <source>
        <dbReference type="EMBL" id="TDG53182.1"/>
    </source>
</evidence>
<keyword evidence="2" id="KW-0732">Signal</keyword>
<accession>A0A484BZY2</accession>
<evidence type="ECO:0000256" key="2">
    <source>
        <dbReference type="SAM" id="SignalP"/>
    </source>
</evidence>
<reference evidence="3 4" key="1">
    <citation type="journal article" date="2019" name="J. Hered.">
        <title>An Improved Genome Assembly for Drosophila navojoa, the Basal Species in the mojavensis Cluster.</title>
        <authorList>
            <person name="Vanderlinde T."/>
            <person name="Dupim E.G."/>
            <person name="Nazario-Yepiz N.O."/>
            <person name="Carvalho A.B."/>
        </authorList>
    </citation>
    <scope>NUCLEOTIDE SEQUENCE [LARGE SCALE GENOMIC DNA]</scope>
    <source>
        <strain evidence="3">Navoj_Jal97</strain>
        <tissue evidence="3">Whole organism</tissue>
    </source>
</reference>
<evidence type="ECO:0000313" key="4">
    <source>
        <dbReference type="Proteomes" id="UP000295192"/>
    </source>
</evidence>
<feature type="signal peptide" evidence="2">
    <location>
        <begin position="1"/>
        <end position="22"/>
    </location>
</feature>
<feature type="chain" id="PRO_5019796808" evidence="2">
    <location>
        <begin position="23"/>
        <end position="85"/>
    </location>
</feature>
<dbReference type="EMBL" id="LSRL02000002">
    <property type="protein sequence ID" value="TDG53182.1"/>
    <property type="molecule type" value="Genomic_DNA"/>
</dbReference>
<organism evidence="3 4">
    <name type="scientific">Drosophila navojoa</name>
    <name type="common">Fruit fly</name>
    <dbReference type="NCBI Taxonomy" id="7232"/>
    <lineage>
        <taxon>Eukaryota</taxon>
        <taxon>Metazoa</taxon>
        <taxon>Ecdysozoa</taxon>
        <taxon>Arthropoda</taxon>
        <taxon>Hexapoda</taxon>
        <taxon>Insecta</taxon>
        <taxon>Pterygota</taxon>
        <taxon>Neoptera</taxon>
        <taxon>Endopterygota</taxon>
        <taxon>Diptera</taxon>
        <taxon>Brachycera</taxon>
        <taxon>Muscomorpha</taxon>
        <taxon>Ephydroidea</taxon>
        <taxon>Drosophilidae</taxon>
        <taxon>Drosophila</taxon>
    </lineage>
</organism>
<proteinExistence type="predicted"/>
<protein>
    <submittedName>
        <fullName evidence="3">Uncharacterized protein</fullName>
    </submittedName>
</protein>
<dbReference type="Proteomes" id="UP000295192">
    <property type="component" value="Unassembled WGS sequence"/>
</dbReference>
<feature type="coiled-coil region" evidence="1">
    <location>
        <begin position="41"/>
        <end position="75"/>
    </location>
</feature>
<comment type="caution">
    <text evidence="3">The sequence shown here is derived from an EMBL/GenBank/DDBJ whole genome shotgun (WGS) entry which is preliminary data.</text>
</comment>
<name>A0A484BZY2_DRONA</name>
<dbReference type="AlphaFoldDB" id="A0A484BZY2"/>